<dbReference type="NCBIfam" id="TIGR00370">
    <property type="entry name" value="5-oxoprolinase subunit PxpB"/>
    <property type="match status" value="1"/>
</dbReference>
<accession>A0A1I5U0C8</accession>
<dbReference type="Pfam" id="PF02682">
    <property type="entry name" value="CT_C_D"/>
    <property type="match status" value="1"/>
</dbReference>
<dbReference type="GeneID" id="35874325"/>
<dbReference type="AlphaFoldDB" id="A0A1I5U0C8"/>
<dbReference type="InterPro" id="IPR029000">
    <property type="entry name" value="Cyclophilin-like_dom_sf"/>
</dbReference>
<evidence type="ECO:0000313" key="6">
    <source>
        <dbReference type="Proteomes" id="UP000182692"/>
    </source>
</evidence>
<keyword evidence="2" id="KW-0378">Hydrolase</keyword>
<dbReference type="RefSeq" id="WP_017010295.1">
    <property type="nucleotide sequence ID" value="NZ_FOWR01000028.1"/>
</dbReference>
<dbReference type="Gene3D" id="2.40.100.10">
    <property type="entry name" value="Cyclophilin-like"/>
    <property type="match status" value="1"/>
</dbReference>
<dbReference type="PANTHER" id="PTHR34698:SF2">
    <property type="entry name" value="5-OXOPROLINASE SUBUNIT B"/>
    <property type="match status" value="1"/>
</dbReference>
<dbReference type="GO" id="GO:0005524">
    <property type="term" value="F:ATP binding"/>
    <property type="evidence" value="ECO:0007669"/>
    <property type="project" value="UniProtKB-KW"/>
</dbReference>
<proteinExistence type="predicted"/>
<dbReference type="InterPro" id="IPR003833">
    <property type="entry name" value="CT_C_D"/>
</dbReference>
<dbReference type="InterPro" id="IPR010016">
    <property type="entry name" value="PxpB"/>
</dbReference>
<dbReference type="STRING" id="1121869.SAMN03084138_03417"/>
<sequence>MLKIEAVSEQSLIVYFGDTIDEAIAANVNRAIFQVRRELDDVVTDIVPSYNSMLVCFDLNQTDRFDIIKRIKHALASNAEGLSDSSDNVVIEIPVYYGEEVALDMADVCEKTTLDAETVIKLHSERQYRVYAIGFSPGFAYLGSLDDAIVMPRKSTPRLKVPTGSVGLADNQTAIYPSSTPGGWQIIGRTPLSMLDWESRNLARVNVGNRVKFCPIDKQEFLAQGGVLNDSEGK</sequence>
<name>A0A1I5U0C8_9GAMM</name>
<organism evidence="5 6">
    <name type="scientific">Enterovibrio norvegicus DSM 15893</name>
    <dbReference type="NCBI Taxonomy" id="1121869"/>
    <lineage>
        <taxon>Bacteria</taxon>
        <taxon>Pseudomonadati</taxon>
        <taxon>Pseudomonadota</taxon>
        <taxon>Gammaproteobacteria</taxon>
        <taxon>Vibrionales</taxon>
        <taxon>Vibrionaceae</taxon>
        <taxon>Enterovibrio</taxon>
    </lineage>
</organism>
<protein>
    <submittedName>
        <fullName evidence="5">Sensor histidine kinase inhibitor, KipI family</fullName>
    </submittedName>
</protein>
<keyword evidence="3" id="KW-0067">ATP-binding</keyword>
<dbReference type="SUPFAM" id="SSF50891">
    <property type="entry name" value="Cyclophilin-like"/>
    <property type="match status" value="1"/>
</dbReference>
<dbReference type="GO" id="GO:0016787">
    <property type="term" value="F:hydrolase activity"/>
    <property type="evidence" value="ECO:0007669"/>
    <property type="project" value="UniProtKB-KW"/>
</dbReference>
<dbReference type="PANTHER" id="PTHR34698">
    <property type="entry name" value="5-OXOPROLINASE SUBUNIT B"/>
    <property type="match status" value="1"/>
</dbReference>
<evidence type="ECO:0000259" key="4">
    <source>
        <dbReference type="SMART" id="SM00796"/>
    </source>
</evidence>
<dbReference type="OrthoDB" id="9778567at2"/>
<feature type="domain" description="Carboxyltransferase" evidence="4">
    <location>
        <begin position="2"/>
        <end position="205"/>
    </location>
</feature>
<evidence type="ECO:0000313" key="5">
    <source>
        <dbReference type="EMBL" id="SFP88748.1"/>
    </source>
</evidence>
<dbReference type="SUPFAM" id="SSF160467">
    <property type="entry name" value="PH0987 N-terminal domain-like"/>
    <property type="match status" value="1"/>
</dbReference>
<gene>
    <name evidence="5" type="ORF">SAMN03084138_03417</name>
</gene>
<dbReference type="SMART" id="SM00796">
    <property type="entry name" value="AHS1"/>
    <property type="match status" value="1"/>
</dbReference>
<keyword evidence="1" id="KW-0547">Nucleotide-binding</keyword>
<dbReference type="Gene3D" id="3.30.1360.40">
    <property type="match status" value="1"/>
</dbReference>
<dbReference type="Proteomes" id="UP000182692">
    <property type="component" value="Unassembled WGS sequence"/>
</dbReference>
<evidence type="ECO:0000256" key="1">
    <source>
        <dbReference type="ARBA" id="ARBA00022741"/>
    </source>
</evidence>
<evidence type="ECO:0000256" key="2">
    <source>
        <dbReference type="ARBA" id="ARBA00022801"/>
    </source>
</evidence>
<evidence type="ECO:0000256" key="3">
    <source>
        <dbReference type="ARBA" id="ARBA00022840"/>
    </source>
</evidence>
<reference evidence="5 6" key="1">
    <citation type="submission" date="2016-10" db="EMBL/GenBank/DDBJ databases">
        <authorList>
            <person name="de Groot N.N."/>
        </authorList>
    </citation>
    <scope>NUCLEOTIDE SEQUENCE [LARGE SCALE GENOMIC DNA]</scope>
    <source>
        <strain evidence="5 6">DSM 15893</strain>
    </source>
</reference>
<dbReference type="EMBL" id="FOWR01000028">
    <property type="protein sequence ID" value="SFP88748.1"/>
    <property type="molecule type" value="Genomic_DNA"/>
</dbReference>